<dbReference type="PROSITE" id="PS00675">
    <property type="entry name" value="SIGMA54_INTERACT_1"/>
    <property type="match status" value="1"/>
</dbReference>
<dbReference type="InterPro" id="IPR011527">
    <property type="entry name" value="ABC1_TM_dom"/>
</dbReference>
<dbReference type="GO" id="GO:0034040">
    <property type="term" value="F:ATPase-coupled lipid transmembrane transporter activity"/>
    <property type="evidence" value="ECO:0007669"/>
    <property type="project" value="TreeGrafter"/>
</dbReference>
<dbReference type="EMBL" id="JACHWJ010000001">
    <property type="protein sequence ID" value="MBB2956012.1"/>
    <property type="molecule type" value="Genomic_DNA"/>
</dbReference>
<dbReference type="SMART" id="SM00382">
    <property type="entry name" value="AAA"/>
    <property type="match status" value="1"/>
</dbReference>
<keyword evidence="2 7" id="KW-0812">Transmembrane</keyword>
<feature type="transmembrane region" description="Helical" evidence="7">
    <location>
        <begin position="145"/>
        <end position="162"/>
    </location>
</feature>
<dbReference type="SUPFAM" id="SSF90123">
    <property type="entry name" value="ABC transporter transmembrane region"/>
    <property type="match status" value="1"/>
</dbReference>
<dbReference type="PROSITE" id="PS00211">
    <property type="entry name" value="ABC_TRANSPORTER_1"/>
    <property type="match status" value="1"/>
</dbReference>
<dbReference type="RefSeq" id="WP_183622430.1">
    <property type="nucleotide sequence ID" value="NZ_JACHWJ010000001.1"/>
</dbReference>
<dbReference type="InterPro" id="IPR025662">
    <property type="entry name" value="Sigma_54_int_dom_ATP-bd_1"/>
</dbReference>
<keyword evidence="11" id="KW-1185">Reference proteome</keyword>
<name>A0A7W4YDF1_9MICO</name>
<evidence type="ECO:0000259" key="9">
    <source>
        <dbReference type="PROSITE" id="PS50929"/>
    </source>
</evidence>
<evidence type="ECO:0000313" key="10">
    <source>
        <dbReference type="EMBL" id="MBB2956012.1"/>
    </source>
</evidence>
<organism evidence="10 11">
    <name type="scientific">Pseudoclavibacter helvolus</name>
    <dbReference type="NCBI Taxonomy" id="255205"/>
    <lineage>
        <taxon>Bacteria</taxon>
        <taxon>Bacillati</taxon>
        <taxon>Actinomycetota</taxon>
        <taxon>Actinomycetes</taxon>
        <taxon>Micrococcales</taxon>
        <taxon>Microbacteriaceae</taxon>
        <taxon>Pseudoclavibacter</taxon>
    </lineage>
</organism>
<dbReference type="CDD" id="cd03228">
    <property type="entry name" value="ABCC_MRP_Like"/>
    <property type="match status" value="1"/>
</dbReference>
<dbReference type="GO" id="GO:0005886">
    <property type="term" value="C:plasma membrane"/>
    <property type="evidence" value="ECO:0007669"/>
    <property type="project" value="UniProtKB-SubCell"/>
</dbReference>
<feature type="domain" description="ABC transporter" evidence="8">
    <location>
        <begin position="349"/>
        <end position="553"/>
    </location>
</feature>
<evidence type="ECO:0000256" key="1">
    <source>
        <dbReference type="ARBA" id="ARBA00004651"/>
    </source>
</evidence>
<dbReference type="InterPro" id="IPR039421">
    <property type="entry name" value="Type_1_exporter"/>
</dbReference>
<dbReference type="PROSITE" id="PS50929">
    <property type="entry name" value="ABC_TM1F"/>
    <property type="match status" value="1"/>
</dbReference>
<evidence type="ECO:0000256" key="2">
    <source>
        <dbReference type="ARBA" id="ARBA00022692"/>
    </source>
</evidence>
<dbReference type="SUPFAM" id="SSF52540">
    <property type="entry name" value="P-loop containing nucleoside triphosphate hydrolases"/>
    <property type="match status" value="1"/>
</dbReference>
<dbReference type="GO" id="GO:0140359">
    <property type="term" value="F:ABC-type transporter activity"/>
    <property type="evidence" value="ECO:0007669"/>
    <property type="project" value="InterPro"/>
</dbReference>
<feature type="transmembrane region" description="Helical" evidence="7">
    <location>
        <begin position="57"/>
        <end position="80"/>
    </location>
</feature>
<comment type="subcellular location">
    <subcellularLocation>
        <location evidence="1">Cell membrane</location>
        <topology evidence="1">Multi-pass membrane protein</topology>
    </subcellularLocation>
</comment>
<gene>
    <name evidence="10" type="ORF">FHX72_000124</name>
</gene>
<evidence type="ECO:0000256" key="5">
    <source>
        <dbReference type="ARBA" id="ARBA00022989"/>
    </source>
</evidence>
<dbReference type="InterPro" id="IPR017871">
    <property type="entry name" value="ABC_transporter-like_CS"/>
</dbReference>
<dbReference type="InterPro" id="IPR014223">
    <property type="entry name" value="ABC_CydC/D"/>
</dbReference>
<evidence type="ECO:0000259" key="8">
    <source>
        <dbReference type="PROSITE" id="PS50893"/>
    </source>
</evidence>
<dbReference type="PANTHER" id="PTHR24221">
    <property type="entry name" value="ATP-BINDING CASSETTE SUB-FAMILY B"/>
    <property type="match status" value="1"/>
</dbReference>
<evidence type="ECO:0000256" key="6">
    <source>
        <dbReference type="ARBA" id="ARBA00023136"/>
    </source>
</evidence>
<accession>A0A7W4YDF1</accession>
<feature type="transmembrane region" description="Helical" evidence="7">
    <location>
        <begin position="168"/>
        <end position="188"/>
    </location>
</feature>
<dbReference type="InterPro" id="IPR003439">
    <property type="entry name" value="ABC_transporter-like_ATP-bd"/>
</dbReference>
<dbReference type="Pfam" id="PF00664">
    <property type="entry name" value="ABC_membrane"/>
    <property type="match status" value="1"/>
</dbReference>
<feature type="transmembrane region" description="Helical" evidence="7">
    <location>
        <begin position="250"/>
        <end position="271"/>
    </location>
</feature>
<feature type="transmembrane region" description="Helical" evidence="7">
    <location>
        <begin position="277"/>
        <end position="299"/>
    </location>
</feature>
<evidence type="ECO:0000256" key="7">
    <source>
        <dbReference type="SAM" id="Phobius"/>
    </source>
</evidence>
<dbReference type="GO" id="GO:0045454">
    <property type="term" value="P:cell redox homeostasis"/>
    <property type="evidence" value="ECO:0007669"/>
    <property type="project" value="InterPro"/>
</dbReference>
<dbReference type="Gene3D" id="3.40.50.300">
    <property type="entry name" value="P-loop containing nucleotide triphosphate hydrolases"/>
    <property type="match status" value="1"/>
</dbReference>
<dbReference type="AlphaFoldDB" id="A0A7W4YDF1"/>
<keyword evidence="5 7" id="KW-1133">Transmembrane helix</keyword>
<dbReference type="PROSITE" id="PS50893">
    <property type="entry name" value="ABC_TRANSPORTER_2"/>
    <property type="match status" value="1"/>
</dbReference>
<dbReference type="InterPro" id="IPR027417">
    <property type="entry name" value="P-loop_NTPase"/>
</dbReference>
<evidence type="ECO:0000313" key="11">
    <source>
        <dbReference type="Proteomes" id="UP000545286"/>
    </source>
</evidence>
<evidence type="ECO:0000256" key="3">
    <source>
        <dbReference type="ARBA" id="ARBA00022741"/>
    </source>
</evidence>
<keyword evidence="6 7" id="KW-0472">Membrane</keyword>
<protein>
    <submittedName>
        <fullName evidence="10">ATP-binding cassette subfamily C protein CydC</fullName>
    </submittedName>
</protein>
<reference evidence="10 11" key="1">
    <citation type="submission" date="2020-08" db="EMBL/GenBank/DDBJ databases">
        <title>Sequencing the genomes of 1000 actinobacteria strains.</title>
        <authorList>
            <person name="Klenk H.-P."/>
        </authorList>
    </citation>
    <scope>NUCLEOTIDE SEQUENCE [LARGE SCALE GENOMIC DNA]</scope>
    <source>
        <strain evidence="10 11">DSM 20419</strain>
    </source>
</reference>
<dbReference type="Pfam" id="PF00005">
    <property type="entry name" value="ABC_tran"/>
    <property type="match status" value="1"/>
</dbReference>
<proteinExistence type="predicted"/>
<feature type="transmembrane region" description="Helical" evidence="7">
    <location>
        <begin position="26"/>
        <end position="51"/>
    </location>
</feature>
<dbReference type="GO" id="GO:0034775">
    <property type="term" value="P:glutathione transmembrane transport"/>
    <property type="evidence" value="ECO:0007669"/>
    <property type="project" value="InterPro"/>
</dbReference>
<dbReference type="InterPro" id="IPR003593">
    <property type="entry name" value="AAA+_ATPase"/>
</dbReference>
<dbReference type="GO" id="GO:0005524">
    <property type="term" value="F:ATP binding"/>
    <property type="evidence" value="ECO:0007669"/>
    <property type="project" value="UniProtKB-KW"/>
</dbReference>
<feature type="domain" description="ABC transmembrane type-1" evidence="9">
    <location>
        <begin position="29"/>
        <end position="310"/>
    </location>
</feature>
<dbReference type="PANTHER" id="PTHR24221:SF654">
    <property type="entry name" value="ATP-BINDING CASSETTE SUB-FAMILY B MEMBER 6"/>
    <property type="match status" value="1"/>
</dbReference>
<dbReference type="Proteomes" id="UP000545286">
    <property type="component" value="Unassembled WGS sequence"/>
</dbReference>
<dbReference type="Gene3D" id="1.20.1560.10">
    <property type="entry name" value="ABC transporter type 1, transmembrane domain"/>
    <property type="match status" value="1"/>
</dbReference>
<sequence>MTRIQERPSADERRILRLAMPSARRLWPSIAIGLLSAICAVALLATSAYLLTRASEIIHILLLGIAIVGVRAFAIGRAVFRYVERLLGHDASFRQLAELRVGVLERLIPLAPAGLATHRRGDLLTRLVSDVDELQFLPLRVAQPLIIAGLTSALSVIGIWLVSAPAAIVLAICLVIAGIVATTTNLAISGRADREAAPLRAALNDRIYETVSNFETLEAYGALGAKLAEVDAADARLRDALVARARGSGAVAGLVMLFSGLATAGALAVGINPTVDGSLLAPMLTLIALVPMALFEIFAQVPQAVAAWRQVRASAARVADVAPGEAPSSLPDAQPLPAQRADVSRPVTLTLDNVSASWPGAVEPAIRGISLELAPGDRLLVEGESGAGKTTLANVLVRFLDYEGSYRLNGVEAKDFAPAQVRAAVGLIEQRPHIFDESIRQNLLFAKPDAEDGELEAVLGRVGLGSWLDERGGLEARVGEHGSLVSGGQAQRIALARGLLAGFPVLVLDEPTANVDPGLADQLVAELLDASGAERSVVIISHTPVDPALVTRALRLGGE</sequence>
<keyword evidence="4 10" id="KW-0067">ATP-binding</keyword>
<comment type="caution">
    <text evidence="10">The sequence shown here is derived from an EMBL/GenBank/DDBJ whole genome shotgun (WGS) entry which is preliminary data.</text>
</comment>
<dbReference type="GO" id="GO:0016887">
    <property type="term" value="F:ATP hydrolysis activity"/>
    <property type="evidence" value="ECO:0007669"/>
    <property type="project" value="InterPro"/>
</dbReference>
<evidence type="ECO:0000256" key="4">
    <source>
        <dbReference type="ARBA" id="ARBA00022840"/>
    </source>
</evidence>
<dbReference type="NCBIfam" id="TIGR02868">
    <property type="entry name" value="CydC"/>
    <property type="match status" value="1"/>
</dbReference>
<dbReference type="InterPro" id="IPR036640">
    <property type="entry name" value="ABC1_TM_sf"/>
</dbReference>
<keyword evidence="3" id="KW-0547">Nucleotide-binding</keyword>